<dbReference type="GeneID" id="87890214"/>
<dbReference type="AlphaFoldDB" id="A0AAJ0GX56"/>
<dbReference type="InterPro" id="IPR036322">
    <property type="entry name" value="WD40_repeat_dom_sf"/>
</dbReference>
<evidence type="ECO:0000313" key="2">
    <source>
        <dbReference type="Proteomes" id="UP001273166"/>
    </source>
</evidence>
<evidence type="ECO:0000313" key="1">
    <source>
        <dbReference type="EMBL" id="KAK3307776.1"/>
    </source>
</evidence>
<dbReference type="EMBL" id="JAUDZG010000002">
    <property type="protein sequence ID" value="KAK3307776.1"/>
    <property type="molecule type" value="Genomic_DNA"/>
</dbReference>
<name>A0AAJ0GX56_9PEZI</name>
<gene>
    <name evidence="1" type="ORF">B0T15DRAFT_84906</name>
</gene>
<dbReference type="SUPFAM" id="SSF50978">
    <property type="entry name" value="WD40 repeat-like"/>
    <property type="match status" value="1"/>
</dbReference>
<reference evidence="1" key="2">
    <citation type="submission" date="2023-06" db="EMBL/GenBank/DDBJ databases">
        <authorList>
            <consortium name="Lawrence Berkeley National Laboratory"/>
            <person name="Mondo S.J."/>
            <person name="Hensen N."/>
            <person name="Bonometti L."/>
            <person name="Westerberg I."/>
            <person name="Brannstrom I.O."/>
            <person name="Guillou S."/>
            <person name="Cros-Aarteil S."/>
            <person name="Calhoun S."/>
            <person name="Haridas S."/>
            <person name="Kuo A."/>
            <person name="Pangilinan J."/>
            <person name="Riley R."/>
            <person name="Labutti K."/>
            <person name="Andreopoulos B."/>
            <person name="Lipzen A."/>
            <person name="Chen C."/>
            <person name="Yanf M."/>
            <person name="Daum C."/>
            <person name="Ng V."/>
            <person name="Clum A."/>
            <person name="Steindorff A."/>
            <person name="Ohm R."/>
            <person name="Martin F."/>
            <person name="Silar P."/>
            <person name="Natvig D."/>
            <person name="Lalanne C."/>
            <person name="Gautier V."/>
            <person name="Ament-Velasquez S.L."/>
            <person name="Kruys A."/>
            <person name="Hutchinson M.I."/>
            <person name="Powell A.J."/>
            <person name="Barry K."/>
            <person name="Miller A.N."/>
            <person name="Grigoriev I.V."/>
            <person name="Debuchy R."/>
            <person name="Gladieux P."/>
            <person name="Thoren M.H."/>
            <person name="Johannesson H."/>
        </authorList>
    </citation>
    <scope>NUCLEOTIDE SEQUENCE</scope>
    <source>
        <strain evidence="1">CBS 333.67</strain>
    </source>
</reference>
<proteinExistence type="predicted"/>
<protein>
    <submittedName>
        <fullName evidence="1">Uncharacterized protein</fullName>
    </submittedName>
</protein>
<dbReference type="RefSeq" id="XP_062723556.1">
    <property type="nucleotide sequence ID" value="XM_062871385.1"/>
</dbReference>
<dbReference type="Proteomes" id="UP001273166">
    <property type="component" value="Unassembled WGS sequence"/>
</dbReference>
<comment type="caution">
    <text evidence="1">The sequence shown here is derived from an EMBL/GenBank/DDBJ whole genome shotgun (WGS) entry which is preliminary data.</text>
</comment>
<reference evidence="1" key="1">
    <citation type="journal article" date="2023" name="Mol. Phylogenet. Evol.">
        <title>Genome-scale phylogeny and comparative genomics of the fungal order Sordariales.</title>
        <authorList>
            <person name="Hensen N."/>
            <person name="Bonometti L."/>
            <person name="Westerberg I."/>
            <person name="Brannstrom I.O."/>
            <person name="Guillou S."/>
            <person name="Cros-Aarteil S."/>
            <person name="Calhoun S."/>
            <person name="Haridas S."/>
            <person name="Kuo A."/>
            <person name="Mondo S."/>
            <person name="Pangilinan J."/>
            <person name="Riley R."/>
            <person name="LaButti K."/>
            <person name="Andreopoulos B."/>
            <person name="Lipzen A."/>
            <person name="Chen C."/>
            <person name="Yan M."/>
            <person name="Daum C."/>
            <person name="Ng V."/>
            <person name="Clum A."/>
            <person name="Steindorff A."/>
            <person name="Ohm R.A."/>
            <person name="Martin F."/>
            <person name="Silar P."/>
            <person name="Natvig D.O."/>
            <person name="Lalanne C."/>
            <person name="Gautier V."/>
            <person name="Ament-Velasquez S.L."/>
            <person name="Kruys A."/>
            <person name="Hutchinson M.I."/>
            <person name="Powell A.J."/>
            <person name="Barry K."/>
            <person name="Miller A.N."/>
            <person name="Grigoriev I.V."/>
            <person name="Debuchy R."/>
            <person name="Gladieux P."/>
            <person name="Hiltunen Thoren M."/>
            <person name="Johannesson H."/>
        </authorList>
    </citation>
    <scope>NUCLEOTIDE SEQUENCE</scope>
    <source>
        <strain evidence="1">CBS 333.67</strain>
    </source>
</reference>
<accession>A0AAJ0GX56</accession>
<keyword evidence="2" id="KW-1185">Reference proteome</keyword>
<dbReference type="Gene3D" id="2.130.10.10">
    <property type="entry name" value="YVTN repeat-like/Quinoprotein amine dehydrogenase"/>
    <property type="match status" value="1"/>
</dbReference>
<dbReference type="InterPro" id="IPR015943">
    <property type="entry name" value="WD40/YVTN_repeat-like_dom_sf"/>
</dbReference>
<organism evidence="1 2">
    <name type="scientific">Chaetomium strumarium</name>
    <dbReference type="NCBI Taxonomy" id="1170767"/>
    <lineage>
        <taxon>Eukaryota</taxon>
        <taxon>Fungi</taxon>
        <taxon>Dikarya</taxon>
        <taxon>Ascomycota</taxon>
        <taxon>Pezizomycotina</taxon>
        <taxon>Sordariomycetes</taxon>
        <taxon>Sordariomycetidae</taxon>
        <taxon>Sordariales</taxon>
        <taxon>Chaetomiaceae</taxon>
        <taxon>Chaetomium</taxon>
    </lineage>
</organism>
<sequence>MNLREYLSRRMKYVPPTDRSVKLVDGWVTDLIRVPAKFRAQLLDCPSSIHSLIPPLCPSESVISRTFGTDRRPSPASSGLVVKGLPPGPWDDCLIRMDFDKGQTSVVSHGDRSFAIGLSTGQISLYDTASLQVLRHLQHPERVKILEFSPEDRLLASYGRKSLILWDPKSGTMARSLPLQSPALGVVFLGVEELLGAFQSCELTIWYMT</sequence>